<dbReference type="EMBL" id="AWWV01013125">
    <property type="protein sequence ID" value="OMO62825.1"/>
    <property type="molecule type" value="Genomic_DNA"/>
</dbReference>
<evidence type="ECO:0000313" key="3">
    <source>
        <dbReference type="Proteomes" id="UP000188268"/>
    </source>
</evidence>
<keyword evidence="3" id="KW-1185">Reference proteome</keyword>
<name>A0A1R3GXJ1_COCAP</name>
<feature type="region of interest" description="Disordered" evidence="1">
    <location>
        <begin position="1"/>
        <end position="20"/>
    </location>
</feature>
<proteinExistence type="predicted"/>
<evidence type="ECO:0000313" key="2">
    <source>
        <dbReference type="EMBL" id="OMO62825.1"/>
    </source>
</evidence>
<reference evidence="2 3" key="1">
    <citation type="submission" date="2013-09" db="EMBL/GenBank/DDBJ databases">
        <title>Corchorus capsularis genome sequencing.</title>
        <authorList>
            <person name="Alam M."/>
            <person name="Haque M.S."/>
            <person name="Islam M.S."/>
            <person name="Emdad E.M."/>
            <person name="Islam M.M."/>
            <person name="Ahmed B."/>
            <person name="Halim A."/>
            <person name="Hossen Q.M.M."/>
            <person name="Hossain M.Z."/>
            <person name="Ahmed R."/>
            <person name="Khan M.M."/>
            <person name="Islam R."/>
            <person name="Rashid M.M."/>
            <person name="Khan S.A."/>
            <person name="Rahman M.S."/>
            <person name="Alam M."/>
        </authorList>
    </citation>
    <scope>NUCLEOTIDE SEQUENCE [LARGE SCALE GENOMIC DNA]</scope>
    <source>
        <strain evidence="3">cv. CVL-1</strain>
        <tissue evidence="2">Whole seedling</tissue>
    </source>
</reference>
<accession>A0A1R3GXJ1</accession>
<protein>
    <submittedName>
        <fullName evidence="2">Uncharacterized protein</fullName>
    </submittedName>
</protein>
<dbReference type="AlphaFoldDB" id="A0A1R3GXJ1"/>
<gene>
    <name evidence="2" type="ORF">CCACVL1_22621</name>
</gene>
<dbReference type="Gramene" id="OMO62825">
    <property type="protein sequence ID" value="OMO62825"/>
    <property type="gene ID" value="CCACVL1_22621"/>
</dbReference>
<organism evidence="2 3">
    <name type="scientific">Corchorus capsularis</name>
    <name type="common">Jute</name>
    <dbReference type="NCBI Taxonomy" id="210143"/>
    <lineage>
        <taxon>Eukaryota</taxon>
        <taxon>Viridiplantae</taxon>
        <taxon>Streptophyta</taxon>
        <taxon>Embryophyta</taxon>
        <taxon>Tracheophyta</taxon>
        <taxon>Spermatophyta</taxon>
        <taxon>Magnoliopsida</taxon>
        <taxon>eudicotyledons</taxon>
        <taxon>Gunneridae</taxon>
        <taxon>Pentapetalae</taxon>
        <taxon>rosids</taxon>
        <taxon>malvids</taxon>
        <taxon>Malvales</taxon>
        <taxon>Malvaceae</taxon>
        <taxon>Grewioideae</taxon>
        <taxon>Apeibeae</taxon>
        <taxon>Corchorus</taxon>
    </lineage>
</organism>
<dbReference type="Proteomes" id="UP000188268">
    <property type="component" value="Unassembled WGS sequence"/>
</dbReference>
<comment type="caution">
    <text evidence="2">The sequence shown here is derived from an EMBL/GenBank/DDBJ whole genome shotgun (WGS) entry which is preliminary data.</text>
</comment>
<evidence type="ECO:0000256" key="1">
    <source>
        <dbReference type="SAM" id="MobiDB-lite"/>
    </source>
</evidence>
<sequence>MDYDVLSEQNSGYRVEKKLK</sequence>